<dbReference type="RefSeq" id="WP_091505610.1">
    <property type="nucleotide sequence ID" value="NZ_FOLE01000001.1"/>
</dbReference>
<dbReference type="AlphaFoldDB" id="A0A1I1DBE1"/>
<dbReference type="EMBL" id="FOLE01000001">
    <property type="protein sequence ID" value="SFB71666.1"/>
    <property type="molecule type" value="Genomic_DNA"/>
</dbReference>
<gene>
    <name evidence="2" type="ORF">SAMN05421780_10170</name>
</gene>
<protein>
    <submittedName>
        <fullName evidence="2">Uncharacterized protein</fullName>
    </submittedName>
</protein>
<sequence>MKKVKCLWLVIVLIISQLQVQAQVSGIFKEIVLESDTNTFTKSRNSIEWQDENYLAFAYTDRDQTVTVRLIPFNNESIAYVKLLPSADFQVIDSLRHWPDGYKARIRFVDLARANTTALNWAYKLHSNENENLEETKLLPYCPTFLVFQPRDEDLYVGEEKIFELACNHAYNVRADNVWASTEYFDYKLRESNNNIYLHLVPKEAGYKPFKIKVHTQRPYVTRGGKVSYDLPSLDKRFTIKTGRLTYLNADRKEVSMENPLGKGIEIQLDNNRNLQIRKTYRIEDQQESGGSFVGELYTRSVLSNDRVLCWIRPYALHRFSDGYLYIKDGDDPKFITNLNIRDKTQISKISVLHEGGDWTENLNVNPTETIDVRLEGKGMTAAYFQFGELEAKQNSSFVADNMQVYRLKIPLGLLQRRIPILLNKKPTGFELQVREFQRPHPLSFIKLNYGGQQPVAINTLDKPIMHDKTLRDMIFSFSPEKLDDDGKIYGKQYVTLEVNIYNVKKDLIETKRIDNVVVCPDETSPRFAFYDTKDCRKEPLNLNNYLAHKTYDLPDWSTVEVIVKHNTGKYGQEGYNQNISLILQKHYTFDVEVSFPAGLLVKRFDEGGVGGLSGISTAILAQFSFFKPDKIQKPKPFKIGAGALAINAFNFNDNASIKRDVGLVVLGSVFPTRTGSKFSFPLYAGFGYLLNAERWFTVVGPGIQISF</sequence>
<name>A0A1I1DBE1_9BACT</name>
<dbReference type="OrthoDB" id="904361at2"/>
<evidence type="ECO:0000256" key="1">
    <source>
        <dbReference type="SAM" id="SignalP"/>
    </source>
</evidence>
<evidence type="ECO:0000313" key="2">
    <source>
        <dbReference type="EMBL" id="SFB71666.1"/>
    </source>
</evidence>
<keyword evidence="1" id="KW-0732">Signal</keyword>
<keyword evidence="3" id="KW-1185">Reference proteome</keyword>
<dbReference type="Proteomes" id="UP000199514">
    <property type="component" value="Unassembled WGS sequence"/>
</dbReference>
<proteinExistence type="predicted"/>
<reference evidence="2 3" key="1">
    <citation type="submission" date="2016-10" db="EMBL/GenBank/DDBJ databases">
        <authorList>
            <person name="de Groot N.N."/>
        </authorList>
    </citation>
    <scope>NUCLEOTIDE SEQUENCE [LARGE SCALE GENOMIC DNA]</scope>
    <source>
        <strain evidence="2 3">DSM 6793</strain>
    </source>
</reference>
<feature type="chain" id="PRO_5011481004" evidence="1">
    <location>
        <begin position="23"/>
        <end position="708"/>
    </location>
</feature>
<dbReference type="STRING" id="927664.SAMN05421780_10170"/>
<accession>A0A1I1DBE1</accession>
<evidence type="ECO:0000313" key="3">
    <source>
        <dbReference type="Proteomes" id="UP000199514"/>
    </source>
</evidence>
<feature type="signal peptide" evidence="1">
    <location>
        <begin position="1"/>
        <end position="22"/>
    </location>
</feature>
<organism evidence="2 3">
    <name type="scientific">Flexibacter flexilis DSM 6793</name>
    <dbReference type="NCBI Taxonomy" id="927664"/>
    <lineage>
        <taxon>Bacteria</taxon>
        <taxon>Pseudomonadati</taxon>
        <taxon>Bacteroidota</taxon>
        <taxon>Cytophagia</taxon>
        <taxon>Cytophagales</taxon>
        <taxon>Flexibacteraceae</taxon>
        <taxon>Flexibacter</taxon>
    </lineage>
</organism>